<gene>
    <name evidence="2" type="ORF">LCGC14_2211270</name>
</gene>
<feature type="transmembrane region" description="Helical" evidence="1">
    <location>
        <begin position="12"/>
        <end position="29"/>
    </location>
</feature>
<reference evidence="2" key="1">
    <citation type="journal article" date="2015" name="Nature">
        <title>Complex archaea that bridge the gap between prokaryotes and eukaryotes.</title>
        <authorList>
            <person name="Spang A."/>
            <person name="Saw J.H."/>
            <person name="Jorgensen S.L."/>
            <person name="Zaremba-Niedzwiedzka K."/>
            <person name="Martijn J."/>
            <person name="Lind A.E."/>
            <person name="van Eijk R."/>
            <person name="Schleper C."/>
            <person name="Guy L."/>
            <person name="Ettema T.J."/>
        </authorList>
    </citation>
    <scope>NUCLEOTIDE SEQUENCE</scope>
</reference>
<dbReference type="EMBL" id="LAZR01029349">
    <property type="protein sequence ID" value="KKL59846.1"/>
    <property type="molecule type" value="Genomic_DNA"/>
</dbReference>
<evidence type="ECO:0000313" key="2">
    <source>
        <dbReference type="EMBL" id="KKL59846.1"/>
    </source>
</evidence>
<dbReference type="AlphaFoldDB" id="A0A0F9E181"/>
<dbReference type="Pfam" id="PF04020">
    <property type="entry name" value="Phage_holin_4_2"/>
    <property type="match status" value="1"/>
</dbReference>
<organism evidence="2">
    <name type="scientific">marine sediment metagenome</name>
    <dbReference type="NCBI Taxonomy" id="412755"/>
    <lineage>
        <taxon>unclassified sequences</taxon>
        <taxon>metagenomes</taxon>
        <taxon>ecological metagenomes</taxon>
    </lineage>
</organism>
<sequence length="137" mass="15550">YKNKKGCFMTYFKSLIINFLTVFFVNHVIPNVEIDYYSKLPHIGGDLIFAFSVGFLNSLIYPVIVLFKIKSSHLKVGLSSFIISFAAYSIVNVLPVGIKVTAAGAYIWTSLIVWFVSYLTNHLEIKHYMKEKGNEGK</sequence>
<name>A0A0F9E181_9ZZZZ</name>
<feature type="non-terminal residue" evidence="2">
    <location>
        <position position="1"/>
    </location>
</feature>
<protein>
    <submittedName>
        <fullName evidence="2">Uncharacterized protein</fullName>
    </submittedName>
</protein>
<dbReference type="InterPro" id="IPR007165">
    <property type="entry name" value="Phage_holin_4_2"/>
</dbReference>
<evidence type="ECO:0000256" key="1">
    <source>
        <dbReference type="SAM" id="Phobius"/>
    </source>
</evidence>
<comment type="caution">
    <text evidence="2">The sequence shown here is derived from an EMBL/GenBank/DDBJ whole genome shotgun (WGS) entry which is preliminary data.</text>
</comment>
<feature type="transmembrane region" description="Helical" evidence="1">
    <location>
        <begin position="49"/>
        <end position="69"/>
    </location>
</feature>
<proteinExistence type="predicted"/>
<keyword evidence="1" id="KW-0812">Transmembrane</keyword>
<keyword evidence="1" id="KW-0472">Membrane</keyword>
<accession>A0A0F9E181</accession>
<feature type="transmembrane region" description="Helical" evidence="1">
    <location>
        <begin position="76"/>
        <end position="94"/>
    </location>
</feature>
<keyword evidence="1" id="KW-1133">Transmembrane helix</keyword>
<feature type="transmembrane region" description="Helical" evidence="1">
    <location>
        <begin position="100"/>
        <end position="120"/>
    </location>
</feature>